<dbReference type="Proteomes" id="UP000003330">
    <property type="component" value="Unassembled WGS sequence"/>
</dbReference>
<sequence>MSNSGSFNTNAYESRYLTFEWNVASQSIDRNQTTINWSLKGAGSNPGIWYMSGNFKVVIYGSTVYSSATRIQLQTGTRVASGTYTFTHSNDGSRSFSASAEAGIYYFAVNSRGSSSWSLPTIARATQPTTNKTTMAFGDSITINLPRASSNFTHTIQAGADDNGIAFQNIATGVGTSYTWTLPKSWANYLHSSSQKLRIRAYTYSGGTQIGVKEVSPSITVTATSDMKPVVSLMLTDENRFKDTYGGFVKGQSKIKAVVSERLYEKTRVASRSLVLNGVTYQTNSAVSEVIGNTSQVITASVTDTRGQTGTVSERPTVFDWYTPRIPTLKIYRCTPSGTTSETGTSVKVEYTLDIASVNNKNKKQFRIGYRKQTETQWHYKDISVTSYHQSGHTILPTDGENTWDIRLEVTDAFTTYTLEQKVGTVYVLMDFHKSGKGIALGKVAEYENCLDISPKWSVKIQGKTIEQIVKQVLLSAYPVGALYISTNPTNPASLLGGIWARFGQGRTLVGLDEHQGEFNVAEKQGGSKDLPLPQVGGFGIGNHHAYLDQGKLTNYGSTGRGWDKFAGNEIKPAVKKPNGYDKLQPYITVYMWKRTG</sequence>
<dbReference type="InterPro" id="IPR008577">
    <property type="entry name" value="DUF859"/>
</dbReference>
<dbReference type="InterPro" id="IPR053827">
    <property type="entry name" value="Gp10_C"/>
</dbReference>
<dbReference type="AlphaFoldDB" id="G5K229"/>
<organism evidence="2 3">
    <name type="scientific">Streptococcus ictaluri 707-05</name>
    <dbReference type="NCBI Taxonomy" id="764299"/>
    <lineage>
        <taxon>Bacteria</taxon>
        <taxon>Bacillati</taxon>
        <taxon>Bacillota</taxon>
        <taxon>Bacilli</taxon>
        <taxon>Lactobacillales</taxon>
        <taxon>Streptococcaceae</taxon>
        <taxon>Streptococcus</taxon>
    </lineage>
</organism>
<keyword evidence="3" id="KW-1185">Reference proteome</keyword>
<dbReference type="STRING" id="764299.STRIC_2437"/>
<dbReference type="Pfam" id="PF21939">
    <property type="entry name" value="Gp10_C"/>
    <property type="match status" value="1"/>
</dbReference>
<proteinExistence type="predicted"/>
<dbReference type="RefSeq" id="WP_008088562.1">
    <property type="nucleotide sequence ID" value="NZ_AEUX02000005.1"/>
</dbReference>
<evidence type="ECO:0000313" key="2">
    <source>
        <dbReference type="EMBL" id="EHI70268.1"/>
    </source>
</evidence>
<feature type="domain" description="Baseplate structural protein Gp10 C-terminal" evidence="1">
    <location>
        <begin position="476"/>
        <end position="596"/>
    </location>
</feature>
<protein>
    <recommendedName>
        <fullName evidence="1">Baseplate structural protein Gp10 C-terminal domain-containing protein</fullName>
    </recommendedName>
</protein>
<evidence type="ECO:0000259" key="1">
    <source>
        <dbReference type="Pfam" id="PF21939"/>
    </source>
</evidence>
<evidence type="ECO:0000313" key="3">
    <source>
        <dbReference type="Proteomes" id="UP000003330"/>
    </source>
</evidence>
<gene>
    <name evidence="2" type="ORF">STRIC_2437</name>
</gene>
<dbReference type="eggNOG" id="ENOG5031NAS">
    <property type="taxonomic scope" value="Bacteria"/>
</dbReference>
<reference evidence="2 3" key="1">
    <citation type="journal article" date="2014" name="Int. J. Syst. Evol. Microbiol.">
        <title>Phylogenomics and the dynamic genome evolution of the genus Streptococcus.</title>
        <authorList>
            <consortium name="The Broad Institute Genome Sequencing Platform"/>
            <person name="Richards V.P."/>
            <person name="Palmer S.R."/>
            <person name="Pavinski Bitar P.D."/>
            <person name="Qin X."/>
            <person name="Weinstock G.M."/>
            <person name="Highlander S.K."/>
            <person name="Town C.D."/>
            <person name="Burne R.A."/>
            <person name="Stanhope M.J."/>
        </authorList>
    </citation>
    <scope>NUCLEOTIDE SEQUENCE [LARGE SCALE GENOMIC DNA]</scope>
    <source>
        <strain evidence="2 3">707-05</strain>
    </source>
</reference>
<dbReference type="Pfam" id="PF05895">
    <property type="entry name" value="DUF859"/>
    <property type="match status" value="1"/>
</dbReference>
<comment type="caution">
    <text evidence="2">The sequence shown here is derived from an EMBL/GenBank/DDBJ whole genome shotgun (WGS) entry which is preliminary data.</text>
</comment>
<dbReference type="OrthoDB" id="2065107at2"/>
<dbReference type="EMBL" id="AEUX02000005">
    <property type="protein sequence ID" value="EHI70268.1"/>
    <property type="molecule type" value="Genomic_DNA"/>
</dbReference>
<accession>G5K229</accession>
<name>G5K229_9STRE</name>